<comment type="similarity">
    <text evidence="1">Belongs to the 'phage' integrase family.</text>
</comment>
<evidence type="ECO:0000259" key="7">
    <source>
        <dbReference type="PROSITE" id="PS51900"/>
    </source>
</evidence>
<evidence type="ECO:0000256" key="3">
    <source>
        <dbReference type="ARBA" id="ARBA00023125"/>
    </source>
</evidence>
<keyword evidence="3 5" id="KW-0238">DNA-binding</keyword>
<evidence type="ECO:0000256" key="4">
    <source>
        <dbReference type="ARBA" id="ARBA00023172"/>
    </source>
</evidence>
<dbReference type="PROSITE" id="PS51900">
    <property type="entry name" value="CB"/>
    <property type="match status" value="1"/>
</dbReference>
<feature type="domain" description="Tyr recombinase" evidence="6">
    <location>
        <begin position="134"/>
        <end position="327"/>
    </location>
</feature>
<dbReference type="GO" id="GO:0015074">
    <property type="term" value="P:DNA integration"/>
    <property type="evidence" value="ECO:0007669"/>
    <property type="project" value="UniProtKB-KW"/>
</dbReference>
<evidence type="ECO:0000256" key="2">
    <source>
        <dbReference type="ARBA" id="ARBA00022908"/>
    </source>
</evidence>
<dbReference type="CDD" id="cd01189">
    <property type="entry name" value="INT_ICEBs1_C_like"/>
    <property type="match status" value="1"/>
</dbReference>
<dbReference type="InterPro" id="IPR050090">
    <property type="entry name" value="Tyrosine_recombinase_XerCD"/>
</dbReference>
<keyword evidence="9" id="KW-1185">Reference proteome</keyword>
<proteinExistence type="inferred from homology"/>
<evidence type="ECO:0000313" key="8">
    <source>
        <dbReference type="EMBL" id="GCD99835.1"/>
    </source>
</evidence>
<gene>
    <name evidence="8" type="ORF">EHYA_07557</name>
</gene>
<feature type="domain" description="Core-binding (CB)" evidence="7">
    <location>
        <begin position="33"/>
        <end position="113"/>
    </location>
</feature>
<reference evidence="8 9" key="1">
    <citation type="submission" date="2018-12" db="EMBL/GenBank/DDBJ databases">
        <title>Draft genome sequence of Embleya hyalina NBRC 13850T.</title>
        <authorList>
            <person name="Komaki H."/>
            <person name="Hosoyama A."/>
            <person name="Kimura A."/>
            <person name="Ichikawa N."/>
            <person name="Tamura T."/>
        </authorList>
    </citation>
    <scope>NUCLEOTIDE SEQUENCE [LARGE SCALE GENOMIC DNA]</scope>
    <source>
        <strain evidence="8 9">NBRC 13850</strain>
    </source>
</reference>
<dbReference type="PROSITE" id="PS51898">
    <property type="entry name" value="TYR_RECOMBINASE"/>
    <property type="match status" value="1"/>
</dbReference>
<dbReference type="InterPro" id="IPR002104">
    <property type="entry name" value="Integrase_catalytic"/>
</dbReference>
<dbReference type="InterPro" id="IPR010998">
    <property type="entry name" value="Integrase_recombinase_N"/>
</dbReference>
<evidence type="ECO:0000259" key="6">
    <source>
        <dbReference type="PROSITE" id="PS51898"/>
    </source>
</evidence>
<dbReference type="OrthoDB" id="1822491at2"/>
<comment type="caution">
    <text evidence="8">The sequence shown here is derived from an EMBL/GenBank/DDBJ whole genome shotgun (WGS) entry which is preliminary data.</text>
</comment>
<organism evidence="8 9">
    <name type="scientific">Embleya hyalina</name>
    <dbReference type="NCBI Taxonomy" id="516124"/>
    <lineage>
        <taxon>Bacteria</taxon>
        <taxon>Bacillati</taxon>
        <taxon>Actinomycetota</taxon>
        <taxon>Actinomycetes</taxon>
        <taxon>Kitasatosporales</taxon>
        <taxon>Streptomycetaceae</taxon>
        <taxon>Embleya</taxon>
    </lineage>
</organism>
<evidence type="ECO:0000256" key="1">
    <source>
        <dbReference type="ARBA" id="ARBA00008857"/>
    </source>
</evidence>
<dbReference type="EMBL" id="BIFH01000035">
    <property type="protein sequence ID" value="GCD99835.1"/>
    <property type="molecule type" value="Genomic_DNA"/>
</dbReference>
<dbReference type="Pfam" id="PF00589">
    <property type="entry name" value="Phage_integrase"/>
    <property type="match status" value="1"/>
</dbReference>
<evidence type="ECO:0000256" key="5">
    <source>
        <dbReference type="PROSITE-ProRule" id="PRU01248"/>
    </source>
</evidence>
<evidence type="ECO:0000313" key="9">
    <source>
        <dbReference type="Proteomes" id="UP000286931"/>
    </source>
</evidence>
<protein>
    <submittedName>
        <fullName evidence="8">TraSA:integrase fusion protein</fullName>
    </submittedName>
</protein>
<sequence>MTFELKAQAEAYEAKVKAAKSRGQVLRPQHLKTTYKQWSDEWIKLGKRKPGTQESYERNQRNHIVPHFGGTLLHRIEPMEVQRWVWALEAKGLAPRTVHLIYKTFRACVNRAVKKRILPVSPCVDIELPEITKRRVVPATLEQVLGLYENLPKHYRAVVFIGALCGLRLGEALGLCRDAVQWDEGVLVVKRQVIKVKSRAVLVDYTKTAASYGRETPFPDLAKAVLLKHVEDNVPASRPVIFVSSRGNLIRRDAFYKTWNKARKAVGLPEDFRFHDLRHTFVSTALAAGAPLSEVSLWVGHASEAETEGTYKHQVAGSAASGRRFLDNVFSITSTRFIPPPAVVEVEGNEVDYETAA</sequence>
<dbReference type="Proteomes" id="UP000286931">
    <property type="component" value="Unassembled WGS sequence"/>
</dbReference>
<dbReference type="InterPro" id="IPR013762">
    <property type="entry name" value="Integrase-like_cat_sf"/>
</dbReference>
<dbReference type="SUPFAM" id="SSF56349">
    <property type="entry name" value="DNA breaking-rejoining enzymes"/>
    <property type="match status" value="1"/>
</dbReference>
<dbReference type="Gene3D" id="1.10.150.130">
    <property type="match status" value="1"/>
</dbReference>
<keyword evidence="2" id="KW-0229">DNA integration</keyword>
<dbReference type="PANTHER" id="PTHR30349:SF64">
    <property type="entry name" value="PROPHAGE INTEGRASE INTD-RELATED"/>
    <property type="match status" value="1"/>
</dbReference>
<dbReference type="InterPro" id="IPR004107">
    <property type="entry name" value="Integrase_SAM-like_N"/>
</dbReference>
<dbReference type="AlphaFoldDB" id="A0A401YZB0"/>
<dbReference type="InterPro" id="IPR011010">
    <property type="entry name" value="DNA_brk_join_enz"/>
</dbReference>
<dbReference type="PANTHER" id="PTHR30349">
    <property type="entry name" value="PHAGE INTEGRASE-RELATED"/>
    <property type="match status" value="1"/>
</dbReference>
<dbReference type="GO" id="GO:0006310">
    <property type="term" value="P:DNA recombination"/>
    <property type="evidence" value="ECO:0007669"/>
    <property type="project" value="UniProtKB-KW"/>
</dbReference>
<dbReference type="GO" id="GO:0003677">
    <property type="term" value="F:DNA binding"/>
    <property type="evidence" value="ECO:0007669"/>
    <property type="project" value="UniProtKB-UniRule"/>
</dbReference>
<dbReference type="RefSeq" id="WP_160161711.1">
    <property type="nucleotide sequence ID" value="NZ_BIFH01000035.1"/>
</dbReference>
<accession>A0A401YZB0</accession>
<name>A0A401YZB0_9ACTN</name>
<dbReference type="Gene3D" id="1.10.443.10">
    <property type="entry name" value="Intergrase catalytic core"/>
    <property type="match status" value="1"/>
</dbReference>
<keyword evidence="4" id="KW-0233">DNA recombination</keyword>
<dbReference type="InterPro" id="IPR044068">
    <property type="entry name" value="CB"/>
</dbReference>
<dbReference type="Pfam" id="PF14659">
    <property type="entry name" value="Phage_int_SAM_3"/>
    <property type="match status" value="1"/>
</dbReference>